<dbReference type="PROSITE" id="PS51352">
    <property type="entry name" value="THIOREDOXIN_2"/>
    <property type="match status" value="1"/>
</dbReference>
<evidence type="ECO:0000313" key="8">
    <source>
        <dbReference type="EMBL" id="MDQ8936550.1"/>
    </source>
</evidence>
<organism evidence="8 9">
    <name type="scientific">Acinetobacter rudis</name>
    <dbReference type="NCBI Taxonomy" id="632955"/>
    <lineage>
        <taxon>Bacteria</taxon>
        <taxon>Pseudomonadati</taxon>
        <taxon>Pseudomonadota</taxon>
        <taxon>Gammaproteobacteria</taxon>
        <taxon>Moraxellales</taxon>
        <taxon>Moraxellaceae</taxon>
        <taxon>Acinetobacter</taxon>
    </lineage>
</organism>
<dbReference type="SUPFAM" id="SSF52833">
    <property type="entry name" value="Thioredoxin-like"/>
    <property type="match status" value="1"/>
</dbReference>
<evidence type="ECO:0000256" key="6">
    <source>
        <dbReference type="NCBIfam" id="TIGR01068"/>
    </source>
</evidence>
<evidence type="ECO:0000256" key="4">
    <source>
        <dbReference type="ARBA" id="ARBA00023157"/>
    </source>
</evidence>
<dbReference type="RefSeq" id="WP_308981788.1">
    <property type="nucleotide sequence ID" value="NZ_JAVIDL010000027.1"/>
</dbReference>
<dbReference type="GO" id="GO:0015035">
    <property type="term" value="F:protein-disulfide reductase activity"/>
    <property type="evidence" value="ECO:0007669"/>
    <property type="project" value="UniProtKB-UniRule"/>
</dbReference>
<dbReference type="Pfam" id="PF21352">
    <property type="entry name" value="Zn_ribbon_Thio2"/>
    <property type="match status" value="1"/>
</dbReference>
<dbReference type="Proteomes" id="UP001243844">
    <property type="component" value="Unassembled WGS sequence"/>
</dbReference>
<keyword evidence="4" id="KW-1015">Disulfide bond</keyword>
<accession>A0AAW8JD74</accession>
<dbReference type="AlphaFoldDB" id="A0AAW8JD74"/>
<dbReference type="PANTHER" id="PTHR45663">
    <property type="entry name" value="GEO12009P1"/>
    <property type="match status" value="1"/>
</dbReference>
<keyword evidence="2" id="KW-0813">Transport</keyword>
<dbReference type="InterPro" id="IPR005746">
    <property type="entry name" value="Thioredoxin"/>
</dbReference>
<dbReference type="PRINTS" id="PR00421">
    <property type="entry name" value="THIOREDOXIN"/>
</dbReference>
<feature type="domain" description="Thioredoxin" evidence="7">
    <location>
        <begin position="8"/>
        <end position="140"/>
    </location>
</feature>
<gene>
    <name evidence="8" type="primary">trxC</name>
    <name evidence="8" type="ORF">RFH47_12565</name>
</gene>
<comment type="caution">
    <text evidence="8">The sequence shown here is derived from an EMBL/GenBank/DDBJ whole genome shotgun (WGS) entry which is preliminary data.</text>
</comment>
<keyword evidence="3" id="KW-0249">Electron transport</keyword>
<dbReference type="PANTHER" id="PTHR45663:SF40">
    <property type="entry name" value="THIOREDOXIN 2"/>
    <property type="match status" value="1"/>
</dbReference>
<dbReference type="FunFam" id="3.40.30.10:FF:000001">
    <property type="entry name" value="Thioredoxin"/>
    <property type="match status" value="1"/>
</dbReference>
<dbReference type="InterPro" id="IPR013766">
    <property type="entry name" value="Thioredoxin_domain"/>
</dbReference>
<protein>
    <recommendedName>
        <fullName evidence="6">Thioredoxin</fullName>
    </recommendedName>
</protein>
<dbReference type="NCBIfam" id="NF008229">
    <property type="entry name" value="PRK10996.1"/>
    <property type="match status" value="1"/>
</dbReference>
<dbReference type="NCBIfam" id="TIGR01068">
    <property type="entry name" value="thioredoxin"/>
    <property type="match status" value="1"/>
</dbReference>
<keyword evidence="5" id="KW-0676">Redox-active center</keyword>
<evidence type="ECO:0000256" key="3">
    <source>
        <dbReference type="ARBA" id="ARBA00022982"/>
    </source>
</evidence>
<evidence type="ECO:0000259" key="7">
    <source>
        <dbReference type="PROSITE" id="PS51352"/>
    </source>
</evidence>
<evidence type="ECO:0000256" key="2">
    <source>
        <dbReference type="ARBA" id="ARBA00022448"/>
    </source>
</evidence>
<dbReference type="CDD" id="cd02947">
    <property type="entry name" value="TRX_family"/>
    <property type="match status" value="1"/>
</dbReference>
<dbReference type="EMBL" id="JAVIDL010000027">
    <property type="protein sequence ID" value="MDQ8936550.1"/>
    <property type="molecule type" value="Genomic_DNA"/>
</dbReference>
<evidence type="ECO:0000256" key="5">
    <source>
        <dbReference type="ARBA" id="ARBA00023284"/>
    </source>
</evidence>
<comment type="similarity">
    <text evidence="1">Belongs to the thioredoxin family.</text>
</comment>
<evidence type="ECO:0000256" key="1">
    <source>
        <dbReference type="ARBA" id="ARBA00008987"/>
    </source>
</evidence>
<dbReference type="InterPro" id="IPR036249">
    <property type="entry name" value="Thioredoxin-like_sf"/>
</dbReference>
<name>A0AAW8JD74_9GAMM</name>
<proteinExistence type="inferred from homology"/>
<reference evidence="8" key="1">
    <citation type="submission" date="2023-08" db="EMBL/GenBank/DDBJ databases">
        <title>Emergence of clinically-relevant ST2 carbapenem-resistant Acinetobacter baumannii strains in hospital sewages in Zhejiang, East of China.</title>
        <authorList>
            <person name="Kaichao C."/>
            <person name="Zhang R."/>
        </authorList>
    </citation>
    <scope>NUCLEOTIDE SEQUENCE</scope>
    <source>
        <strain evidence="8">M-RB-37</strain>
    </source>
</reference>
<dbReference type="Gene3D" id="2.30.30.380">
    <property type="entry name" value="Zn-finger domain of Sec23/24"/>
    <property type="match status" value="1"/>
</dbReference>
<dbReference type="InterPro" id="IPR049299">
    <property type="entry name" value="Thio2_N"/>
</dbReference>
<dbReference type="Gene3D" id="3.40.30.10">
    <property type="entry name" value="Glutaredoxin"/>
    <property type="match status" value="1"/>
</dbReference>
<dbReference type="GO" id="GO:0005829">
    <property type="term" value="C:cytosol"/>
    <property type="evidence" value="ECO:0007669"/>
    <property type="project" value="TreeGrafter"/>
</dbReference>
<dbReference type="Pfam" id="PF00085">
    <property type="entry name" value="Thioredoxin"/>
    <property type="match status" value="1"/>
</dbReference>
<evidence type="ECO:0000313" key="9">
    <source>
        <dbReference type="Proteomes" id="UP001243844"/>
    </source>
</evidence>
<sequence>MIIVCPSCLAKNRVPEQQLQANPACGQCKESLIRLAPITLNENNFSQIIQNSDLPILIDLWAEWCNPCKMMAPHFEAVAKDYPNVIFAKIDTENNPRLSQAFNIRSIPTLVLMNKTTEVARVSGALRSQQLKQWLDQQLAANTWS</sequence>